<organism evidence="2 3">
    <name type="scientific">Adineta steineri</name>
    <dbReference type="NCBI Taxonomy" id="433720"/>
    <lineage>
        <taxon>Eukaryota</taxon>
        <taxon>Metazoa</taxon>
        <taxon>Spiralia</taxon>
        <taxon>Gnathifera</taxon>
        <taxon>Rotifera</taxon>
        <taxon>Eurotatoria</taxon>
        <taxon>Bdelloidea</taxon>
        <taxon>Adinetida</taxon>
        <taxon>Adinetidae</taxon>
        <taxon>Adineta</taxon>
    </lineage>
</organism>
<evidence type="ECO:0000313" key="2">
    <source>
        <dbReference type="EMBL" id="CAF4097113.1"/>
    </source>
</evidence>
<protein>
    <recommendedName>
        <fullName evidence="4">RRM domain-containing protein</fullName>
    </recommendedName>
</protein>
<gene>
    <name evidence="1" type="ORF">IZO911_LOCUS43296</name>
    <name evidence="2" type="ORF">KXQ929_LOCUS34307</name>
</gene>
<proteinExistence type="predicted"/>
<evidence type="ECO:0008006" key="4">
    <source>
        <dbReference type="Google" id="ProtNLM"/>
    </source>
</evidence>
<evidence type="ECO:0000313" key="3">
    <source>
        <dbReference type="Proteomes" id="UP000663868"/>
    </source>
</evidence>
<name>A0A819U452_9BILA</name>
<dbReference type="Proteomes" id="UP000663860">
    <property type="component" value="Unassembled WGS sequence"/>
</dbReference>
<accession>A0A819U452</accession>
<comment type="caution">
    <text evidence="2">The sequence shown here is derived from an EMBL/GenBank/DDBJ whole genome shotgun (WGS) entry which is preliminary data.</text>
</comment>
<dbReference type="AlphaFoldDB" id="A0A819U452"/>
<sequence length="78" mass="8883">MASNTLDGIWSVKIVYLPSSVTVQELANTFNVPFSRVRIPKVQQYNTYYAFINDFNSEQVAKDFADQWSSSSVLDNII</sequence>
<evidence type="ECO:0000313" key="1">
    <source>
        <dbReference type="EMBL" id="CAF1467896.1"/>
    </source>
</evidence>
<dbReference type="Proteomes" id="UP000663868">
    <property type="component" value="Unassembled WGS sequence"/>
</dbReference>
<dbReference type="EMBL" id="CAJOBB010004636">
    <property type="protein sequence ID" value="CAF4097113.1"/>
    <property type="molecule type" value="Genomic_DNA"/>
</dbReference>
<reference evidence="2" key="1">
    <citation type="submission" date="2021-02" db="EMBL/GenBank/DDBJ databases">
        <authorList>
            <person name="Nowell W R."/>
        </authorList>
    </citation>
    <scope>NUCLEOTIDE SEQUENCE</scope>
</reference>
<dbReference type="EMBL" id="CAJNOE010002104">
    <property type="protein sequence ID" value="CAF1467896.1"/>
    <property type="molecule type" value="Genomic_DNA"/>
</dbReference>